<keyword evidence="3" id="KW-1185">Reference proteome</keyword>
<gene>
    <name evidence="2" type="ORF">FW778_03355</name>
</gene>
<dbReference type="EMBL" id="VYQF01000001">
    <property type="protein sequence ID" value="KAA9041091.1"/>
    <property type="molecule type" value="Genomic_DNA"/>
</dbReference>
<accession>A0A5J5IJX0</accession>
<proteinExistence type="predicted"/>
<keyword evidence="1" id="KW-1133">Transmembrane helix</keyword>
<reference evidence="2 3" key="1">
    <citation type="submission" date="2019-09" db="EMBL/GenBank/DDBJ databases">
        <title>Draft genome sequence of Ginsengibacter sp. BR5-29.</title>
        <authorList>
            <person name="Im W.-T."/>
        </authorList>
    </citation>
    <scope>NUCLEOTIDE SEQUENCE [LARGE SCALE GENOMIC DNA]</scope>
    <source>
        <strain evidence="2 3">BR5-29</strain>
    </source>
</reference>
<evidence type="ECO:0000313" key="2">
    <source>
        <dbReference type="EMBL" id="KAA9041091.1"/>
    </source>
</evidence>
<sequence>MDTDNKIQSRKKFIGLGISAAALFTAFKFWVPKRKKETKTVKMLTQDGKLVEVDIAALSPKKKKITNKELQNWIKK</sequence>
<comment type="caution">
    <text evidence="2">The sequence shown here is derived from an EMBL/GenBank/DDBJ whole genome shotgun (WGS) entry which is preliminary data.</text>
</comment>
<feature type="transmembrane region" description="Helical" evidence="1">
    <location>
        <begin position="12"/>
        <end position="31"/>
    </location>
</feature>
<evidence type="ECO:0000256" key="1">
    <source>
        <dbReference type="SAM" id="Phobius"/>
    </source>
</evidence>
<keyword evidence="1" id="KW-0812">Transmembrane</keyword>
<name>A0A5J5IJX0_9BACT</name>
<keyword evidence="1" id="KW-0472">Membrane</keyword>
<evidence type="ECO:0000313" key="3">
    <source>
        <dbReference type="Proteomes" id="UP000326903"/>
    </source>
</evidence>
<protein>
    <submittedName>
        <fullName evidence="2">Uncharacterized protein</fullName>
    </submittedName>
</protein>
<dbReference type="RefSeq" id="WP_150413180.1">
    <property type="nucleotide sequence ID" value="NZ_VYQF01000001.1"/>
</dbReference>
<organism evidence="2 3">
    <name type="scientific">Ginsengibacter hankyongi</name>
    <dbReference type="NCBI Taxonomy" id="2607284"/>
    <lineage>
        <taxon>Bacteria</taxon>
        <taxon>Pseudomonadati</taxon>
        <taxon>Bacteroidota</taxon>
        <taxon>Chitinophagia</taxon>
        <taxon>Chitinophagales</taxon>
        <taxon>Chitinophagaceae</taxon>
        <taxon>Ginsengibacter</taxon>
    </lineage>
</organism>
<dbReference type="AlphaFoldDB" id="A0A5J5IJX0"/>
<dbReference type="Proteomes" id="UP000326903">
    <property type="component" value="Unassembled WGS sequence"/>
</dbReference>